<dbReference type="EMBL" id="GBXM01076030">
    <property type="protein sequence ID" value="JAH32547.1"/>
    <property type="molecule type" value="Transcribed_RNA"/>
</dbReference>
<organism evidence="1">
    <name type="scientific">Anguilla anguilla</name>
    <name type="common">European freshwater eel</name>
    <name type="synonym">Muraena anguilla</name>
    <dbReference type="NCBI Taxonomy" id="7936"/>
    <lineage>
        <taxon>Eukaryota</taxon>
        <taxon>Metazoa</taxon>
        <taxon>Chordata</taxon>
        <taxon>Craniata</taxon>
        <taxon>Vertebrata</taxon>
        <taxon>Euteleostomi</taxon>
        <taxon>Actinopterygii</taxon>
        <taxon>Neopterygii</taxon>
        <taxon>Teleostei</taxon>
        <taxon>Anguilliformes</taxon>
        <taxon>Anguillidae</taxon>
        <taxon>Anguilla</taxon>
    </lineage>
</organism>
<reference evidence="1" key="2">
    <citation type="journal article" date="2015" name="Fish Shellfish Immunol.">
        <title>Early steps in the European eel (Anguilla anguilla)-Vibrio vulnificus interaction in the gills: Role of the RtxA13 toxin.</title>
        <authorList>
            <person name="Callol A."/>
            <person name="Pajuelo D."/>
            <person name="Ebbesson L."/>
            <person name="Teles M."/>
            <person name="MacKenzie S."/>
            <person name="Amaro C."/>
        </authorList>
    </citation>
    <scope>NUCLEOTIDE SEQUENCE</scope>
</reference>
<dbReference type="AlphaFoldDB" id="A0A0E9RUQ7"/>
<reference evidence="1" key="1">
    <citation type="submission" date="2014-11" db="EMBL/GenBank/DDBJ databases">
        <authorList>
            <person name="Amaro Gonzalez C."/>
        </authorList>
    </citation>
    <scope>NUCLEOTIDE SEQUENCE</scope>
</reference>
<accession>A0A0E9RUQ7</accession>
<protein>
    <submittedName>
        <fullName evidence="1">Uncharacterized protein</fullName>
    </submittedName>
</protein>
<dbReference type="EMBL" id="GBXM01062508">
    <property type="protein sequence ID" value="JAH46069.1"/>
    <property type="molecule type" value="Transcribed_RNA"/>
</dbReference>
<evidence type="ECO:0000313" key="1">
    <source>
        <dbReference type="EMBL" id="JAH32547.1"/>
    </source>
</evidence>
<proteinExistence type="predicted"/>
<sequence length="22" mass="2478">MSPLRGHLASQTHIFCVYCGTR</sequence>
<name>A0A0E9RUQ7_ANGAN</name>